<comment type="caution">
    <text evidence="3">The sequence shown here is derived from an EMBL/GenBank/DDBJ whole genome shotgun (WGS) entry which is preliminary data.</text>
</comment>
<reference evidence="3 4" key="1">
    <citation type="journal article" date="2016" name="Environ. Microbiol.">
        <title>Genomic resolution of a cold subsurface aquifer community provides metabolic insights for novel microbes adapted to high CO concentrations.</title>
        <authorList>
            <person name="Probst A.J."/>
            <person name="Castelle C.J."/>
            <person name="Singh A."/>
            <person name="Brown C.T."/>
            <person name="Anantharaman K."/>
            <person name="Sharon I."/>
            <person name="Hug L.A."/>
            <person name="Burstein D."/>
            <person name="Emerson J.B."/>
            <person name="Thomas B.C."/>
            <person name="Banfield J.F."/>
        </authorList>
    </citation>
    <scope>NUCLEOTIDE SEQUENCE [LARGE SCALE GENOMIC DNA]</scope>
    <source>
        <strain evidence="3">CG2_30_54_11</strain>
    </source>
</reference>
<dbReference type="SUPFAM" id="SSF52922">
    <property type="entry name" value="TK C-terminal domain-like"/>
    <property type="match status" value="1"/>
</dbReference>
<dbReference type="InterPro" id="IPR050722">
    <property type="entry name" value="Pyruvate:ferred/Flavod_OxRd"/>
</dbReference>
<dbReference type="Gene3D" id="3.40.50.920">
    <property type="match status" value="1"/>
</dbReference>
<dbReference type="Proteomes" id="UP000183245">
    <property type="component" value="Unassembled WGS sequence"/>
</dbReference>
<evidence type="ECO:0000313" key="4">
    <source>
        <dbReference type="Proteomes" id="UP000183245"/>
    </source>
</evidence>
<dbReference type="EMBL" id="MNZT01000126">
    <property type="protein sequence ID" value="OIP94579.1"/>
    <property type="molecule type" value="Genomic_DNA"/>
</dbReference>
<dbReference type="FunFam" id="3.40.50.970:FF:000022">
    <property type="entry name" value="2-oxoglutarate ferredoxin oxidoreductase alpha subunit"/>
    <property type="match status" value="1"/>
</dbReference>
<feature type="domain" description="Pyruvate flavodoxin/ferredoxin oxidoreductase pyrimidine binding" evidence="2">
    <location>
        <begin position="15"/>
        <end position="196"/>
    </location>
</feature>
<dbReference type="AlphaFoldDB" id="A0A1J5ICZ5"/>
<name>A0A1J5ICZ5_9BACT</name>
<protein>
    <recommendedName>
        <fullName evidence="2">Pyruvate flavodoxin/ferredoxin oxidoreductase pyrimidine binding domain-containing protein</fullName>
    </recommendedName>
</protein>
<dbReference type="STRING" id="1817892.AUK40_06765"/>
<organism evidence="3 4">
    <name type="scientific">Candidatus Wirthbacteria bacterium CG2_30_54_11</name>
    <dbReference type="NCBI Taxonomy" id="1817892"/>
    <lineage>
        <taxon>Bacteria</taxon>
        <taxon>Candidatus Wirthbacteria</taxon>
    </lineage>
</organism>
<dbReference type="GO" id="GO:0006979">
    <property type="term" value="P:response to oxidative stress"/>
    <property type="evidence" value="ECO:0007669"/>
    <property type="project" value="TreeGrafter"/>
</dbReference>
<dbReference type="GO" id="GO:0016491">
    <property type="term" value="F:oxidoreductase activity"/>
    <property type="evidence" value="ECO:0007669"/>
    <property type="project" value="UniProtKB-KW"/>
</dbReference>
<accession>A0A1J5ICZ5</accession>
<gene>
    <name evidence="3" type="ORF">AUK40_06765</name>
</gene>
<dbReference type="Pfam" id="PF01855">
    <property type="entry name" value="POR_N"/>
    <property type="match status" value="1"/>
</dbReference>
<dbReference type="InterPro" id="IPR002880">
    <property type="entry name" value="Pyrv_Fd/Flavodoxin_OxRdtase_N"/>
</dbReference>
<dbReference type="InterPro" id="IPR009014">
    <property type="entry name" value="Transketo_C/PFOR_II"/>
</dbReference>
<evidence type="ECO:0000259" key="2">
    <source>
        <dbReference type="Pfam" id="PF01855"/>
    </source>
</evidence>
<evidence type="ECO:0000313" key="3">
    <source>
        <dbReference type="EMBL" id="OIP94579.1"/>
    </source>
</evidence>
<dbReference type="CDD" id="cd07034">
    <property type="entry name" value="TPP_PYR_PFOR_IOR-alpha_like"/>
    <property type="match status" value="1"/>
</dbReference>
<keyword evidence="1" id="KW-0560">Oxidoreductase</keyword>
<evidence type="ECO:0000256" key="1">
    <source>
        <dbReference type="ARBA" id="ARBA00023002"/>
    </source>
</evidence>
<dbReference type="Gene3D" id="3.40.50.970">
    <property type="match status" value="1"/>
</dbReference>
<sequence>MDTRFLQGNEAVALAALQAGIQFYAGYPITPATEIMELLAEEPARNPRFAYLHFEDEIASINAIVGASLAGAKAMTATSGPGFSLMQEGIGLAHMTRAPIVIVDVQRVGPSTGMPTLPSQGDVMQARYGSHGDFYPIAFSPNSVEEAYAQTIISFNAAEESLSPVVLLMDGYIGHLYEAIDLDAVNIPPVPRSRPPFGQGRRHFTGLLSRDDVPDTKDSAYYREWYAGYKKEIQIVADKYALFETVPNDKSNTIIISYGITSRIVRELGDAYAYFRPIRIWPSLDREIIEACQGHKKVVVIEMNDGQYGGEIERILKRESVSIPVIGGDLSLSQIVATMREKKVYKA</sequence>
<dbReference type="PANTHER" id="PTHR32154">
    <property type="entry name" value="PYRUVATE-FLAVODOXIN OXIDOREDUCTASE-RELATED"/>
    <property type="match status" value="1"/>
</dbReference>
<dbReference type="InterPro" id="IPR029061">
    <property type="entry name" value="THDP-binding"/>
</dbReference>
<proteinExistence type="predicted"/>
<dbReference type="PANTHER" id="PTHR32154:SF14">
    <property type="entry name" value="2-OXOGLUTARATE SYNTHASE SUBUNIT KORA"/>
    <property type="match status" value="1"/>
</dbReference>
<dbReference type="SUPFAM" id="SSF52518">
    <property type="entry name" value="Thiamin diphosphate-binding fold (THDP-binding)"/>
    <property type="match status" value="1"/>
</dbReference>